<gene>
    <name evidence="1" type="ORF">F5148DRAFT_126833</name>
</gene>
<dbReference type="Proteomes" id="UP001207468">
    <property type="component" value="Unassembled WGS sequence"/>
</dbReference>
<proteinExistence type="predicted"/>
<reference evidence="1" key="1">
    <citation type="submission" date="2021-03" db="EMBL/GenBank/DDBJ databases">
        <title>Evolutionary priming and transition to the ectomycorrhizal habit in an iconic lineage of mushroom-forming fungi: is preadaptation a requirement?</title>
        <authorList>
            <consortium name="DOE Joint Genome Institute"/>
            <person name="Looney B.P."/>
            <person name="Miyauchi S."/>
            <person name="Morin E."/>
            <person name="Drula E."/>
            <person name="Courty P.E."/>
            <person name="Chicoki N."/>
            <person name="Fauchery L."/>
            <person name="Kohler A."/>
            <person name="Kuo A."/>
            <person name="LaButti K."/>
            <person name="Pangilinan J."/>
            <person name="Lipzen A."/>
            <person name="Riley R."/>
            <person name="Andreopoulos W."/>
            <person name="He G."/>
            <person name="Johnson J."/>
            <person name="Barry K.W."/>
            <person name="Grigoriev I.V."/>
            <person name="Nagy L."/>
            <person name="Hibbett D."/>
            <person name="Henrissat B."/>
            <person name="Matheny P.B."/>
            <person name="Labbe J."/>
            <person name="Martin A.F."/>
        </authorList>
    </citation>
    <scope>NUCLEOTIDE SEQUENCE</scope>
    <source>
        <strain evidence="1">BPL698</strain>
    </source>
</reference>
<evidence type="ECO:0000313" key="1">
    <source>
        <dbReference type="EMBL" id="KAI9512087.1"/>
    </source>
</evidence>
<keyword evidence="2" id="KW-1185">Reference proteome</keyword>
<name>A0ACC0UMM8_9AGAM</name>
<protein>
    <submittedName>
        <fullName evidence="1">Uncharacterized protein</fullName>
    </submittedName>
</protein>
<organism evidence="1 2">
    <name type="scientific">Russula earlei</name>
    <dbReference type="NCBI Taxonomy" id="71964"/>
    <lineage>
        <taxon>Eukaryota</taxon>
        <taxon>Fungi</taxon>
        <taxon>Dikarya</taxon>
        <taxon>Basidiomycota</taxon>
        <taxon>Agaricomycotina</taxon>
        <taxon>Agaricomycetes</taxon>
        <taxon>Russulales</taxon>
        <taxon>Russulaceae</taxon>
        <taxon>Russula</taxon>
    </lineage>
</organism>
<evidence type="ECO:0000313" key="2">
    <source>
        <dbReference type="Proteomes" id="UP001207468"/>
    </source>
</evidence>
<comment type="caution">
    <text evidence="1">The sequence shown here is derived from an EMBL/GenBank/DDBJ whole genome shotgun (WGS) entry which is preliminary data.</text>
</comment>
<sequence length="273" mass="31172">MPPRKVEETAALRGRDDDSEDGDDPQRREREQNKEMKRVEAQDRARERTRRWLLVRVGAGVVLVDSFVRWSRLQSGLSSSLMTTGNDREAAVAFLRIMLGCFVETASFHGGITLASILVLTGHDRVARRKHANSPLSTIRQQLRYSHISLCLFYSSLTKFLLLVVLSIWEPQVHRRDVPNNHQREYAYKMSLESPFWHFLDDDILDRTWLVRNMLGGMSTGFGLRVVLDCHPFFTSLVILSGCLIKTVVVGLVREFVGPGNDVDETWLAYSIP</sequence>
<dbReference type="EMBL" id="JAGFNK010000013">
    <property type="protein sequence ID" value="KAI9512087.1"/>
    <property type="molecule type" value="Genomic_DNA"/>
</dbReference>
<accession>A0ACC0UMM8</accession>